<feature type="compositionally biased region" description="Basic and acidic residues" evidence="1">
    <location>
        <begin position="206"/>
        <end position="223"/>
    </location>
</feature>
<name>A0ABR4BZG9_9HELO</name>
<feature type="region of interest" description="Disordered" evidence="1">
    <location>
        <begin position="193"/>
        <end position="223"/>
    </location>
</feature>
<evidence type="ECO:0000313" key="2">
    <source>
        <dbReference type="EMBL" id="KAL2063055.1"/>
    </source>
</evidence>
<organism evidence="2 3">
    <name type="scientific">Oculimacula yallundae</name>
    <dbReference type="NCBI Taxonomy" id="86028"/>
    <lineage>
        <taxon>Eukaryota</taxon>
        <taxon>Fungi</taxon>
        <taxon>Dikarya</taxon>
        <taxon>Ascomycota</taxon>
        <taxon>Pezizomycotina</taxon>
        <taxon>Leotiomycetes</taxon>
        <taxon>Helotiales</taxon>
        <taxon>Ploettnerulaceae</taxon>
        <taxon>Oculimacula</taxon>
    </lineage>
</organism>
<accession>A0ABR4BZG9</accession>
<gene>
    <name evidence="2" type="ORF">VTL71DRAFT_6127</name>
</gene>
<proteinExistence type="predicted"/>
<evidence type="ECO:0000256" key="1">
    <source>
        <dbReference type="SAM" id="MobiDB-lite"/>
    </source>
</evidence>
<dbReference type="EMBL" id="JAZHXI010000016">
    <property type="protein sequence ID" value="KAL2063055.1"/>
    <property type="molecule type" value="Genomic_DNA"/>
</dbReference>
<comment type="caution">
    <text evidence="2">The sequence shown here is derived from an EMBL/GenBank/DDBJ whole genome shotgun (WGS) entry which is preliminary data.</text>
</comment>
<dbReference type="Proteomes" id="UP001595075">
    <property type="component" value="Unassembled WGS sequence"/>
</dbReference>
<keyword evidence="3" id="KW-1185">Reference proteome</keyword>
<protein>
    <submittedName>
        <fullName evidence="2">Uncharacterized protein</fullName>
    </submittedName>
</protein>
<sequence length="223" mass="25062">MSWSSIAARPVAKVIPPQIKPEPARASWAKFNADLEIETKHTFLADINDTAIAAPETPNGWGDSTHVPQVEEHLNPSGSMYIPFCLNNKDAILKLQSSEDCTVVFQLMCVCCKRFYKHCMFSNKEHKNDYPSCLWCRFDPEVPSDISIHHHIHCNRGGKKECGLGNGLSLERPEPKVKAVQINKDQGFKDIREPDVLIKNAPKKLSQKEKKRLDREASDLAGA</sequence>
<reference evidence="2 3" key="1">
    <citation type="journal article" date="2024" name="Commun. Biol.">
        <title>Comparative genomic analysis of thermophilic fungi reveals convergent evolutionary adaptations and gene losses.</title>
        <authorList>
            <person name="Steindorff A.S."/>
            <person name="Aguilar-Pontes M.V."/>
            <person name="Robinson A.J."/>
            <person name="Andreopoulos B."/>
            <person name="LaButti K."/>
            <person name="Kuo A."/>
            <person name="Mondo S."/>
            <person name="Riley R."/>
            <person name="Otillar R."/>
            <person name="Haridas S."/>
            <person name="Lipzen A."/>
            <person name="Grimwood J."/>
            <person name="Schmutz J."/>
            <person name="Clum A."/>
            <person name="Reid I.D."/>
            <person name="Moisan M.C."/>
            <person name="Butler G."/>
            <person name="Nguyen T.T.M."/>
            <person name="Dewar K."/>
            <person name="Conant G."/>
            <person name="Drula E."/>
            <person name="Henrissat B."/>
            <person name="Hansel C."/>
            <person name="Singer S."/>
            <person name="Hutchinson M.I."/>
            <person name="de Vries R.P."/>
            <person name="Natvig D.O."/>
            <person name="Powell A.J."/>
            <person name="Tsang A."/>
            <person name="Grigoriev I.V."/>
        </authorList>
    </citation>
    <scope>NUCLEOTIDE SEQUENCE [LARGE SCALE GENOMIC DNA]</scope>
    <source>
        <strain evidence="2 3">CBS 494.80</strain>
    </source>
</reference>
<evidence type="ECO:0000313" key="3">
    <source>
        <dbReference type="Proteomes" id="UP001595075"/>
    </source>
</evidence>